<evidence type="ECO:0000313" key="1">
    <source>
        <dbReference type="EMBL" id="SEW20552.1"/>
    </source>
</evidence>
<sequence>MVKVLCIVQARLTSSRLPDKVVMPLGKDVTTGTVSDDHAGKTIAEHVYARLSLSRHIDKVVFAIPVGACNDALERFLNEKGIPCFRGSEDNVLERFHDCIKVYQPEIVVRATSDNPFVDWQQADRQIEALPGYDYVSTTGCPLGTGVEVFYAKGLEEAYQQASSDREREHVTPYLYLHPELFKVRRIPYHLTLHGDYRLTVDTDRDYEVAGRIYEALYDGHPIPNERIYQYLDAHPEVSRLNADVEQKEKDLISKR</sequence>
<accession>A0A1I0Q0Z7</accession>
<dbReference type="Pfam" id="PF02348">
    <property type="entry name" value="CTP_transf_3"/>
    <property type="match status" value="1"/>
</dbReference>
<dbReference type="InterPro" id="IPR003329">
    <property type="entry name" value="Cytidylyl_trans"/>
</dbReference>
<dbReference type="Proteomes" id="UP000199373">
    <property type="component" value="Unassembled WGS sequence"/>
</dbReference>
<name>A0A1I0Q0Z7_9BACT</name>
<dbReference type="EMBL" id="FOIQ01000005">
    <property type="protein sequence ID" value="SEW20552.1"/>
    <property type="molecule type" value="Genomic_DNA"/>
</dbReference>
<reference evidence="1 2" key="1">
    <citation type="submission" date="2016-10" db="EMBL/GenBank/DDBJ databases">
        <authorList>
            <person name="de Groot N.N."/>
        </authorList>
    </citation>
    <scope>NUCLEOTIDE SEQUENCE [LARGE SCALE GENOMIC DNA]</scope>
    <source>
        <strain evidence="1 2">TC2-24</strain>
    </source>
</reference>
<dbReference type="SUPFAM" id="SSF53448">
    <property type="entry name" value="Nucleotide-diphospho-sugar transferases"/>
    <property type="match status" value="1"/>
</dbReference>
<gene>
    <name evidence="1" type="ORF">SAMN04487850_2128</name>
</gene>
<dbReference type="PANTHER" id="PTHR42866:SF1">
    <property type="entry name" value="SPORE COAT POLYSACCHARIDE BIOSYNTHESIS PROTEIN SPSF"/>
    <property type="match status" value="1"/>
</dbReference>
<keyword evidence="2" id="KW-1185">Reference proteome</keyword>
<evidence type="ECO:0000313" key="2">
    <source>
        <dbReference type="Proteomes" id="UP000199373"/>
    </source>
</evidence>
<dbReference type="PANTHER" id="PTHR42866">
    <property type="entry name" value="3-DEOXY-MANNO-OCTULOSONATE CYTIDYLYLTRANSFERASE"/>
    <property type="match status" value="1"/>
</dbReference>
<organism evidence="1 2">
    <name type="scientific">Prevotella aff. ruminicola Tc2-24</name>
    <dbReference type="NCBI Taxonomy" id="81582"/>
    <lineage>
        <taxon>Bacteria</taxon>
        <taxon>Pseudomonadati</taxon>
        <taxon>Bacteroidota</taxon>
        <taxon>Bacteroidia</taxon>
        <taxon>Bacteroidales</taxon>
        <taxon>Prevotellaceae</taxon>
        <taxon>Prevotella</taxon>
    </lineage>
</organism>
<dbReference type="InterPro" id="IPR029044">
    <property type="entry name" value="Nucleotide-diphossugar_trans"/>
</dbReference>
<proteinExistence type="predicted"/>
<dbReference type="CDD" id="cd02518">
    <property type="entry name" value="GT2_SpsF"/>
    <property type="match status" value="1"/>
</dbReference>
<protein>
    <submittedName>
        <fullName evidence="1">Spore coat polysaccharide biosynthesis protein SpsF</fullName>
    </submittedName>
</protein>
<dbReference type="AlphaFoldDB" id="A0A1I0Q0Z7"/>
<dbReference type="Gene3D" id="3.90.550.10">
    <property type="entry name" value="Spore Coat Polysaccharide Biosynthesis Protein SpsA, Chain A"/>
    <property type="match status" value="1"/>
</dbReference>
<dbReference type="RefSeq" id="WP_177178430.1">
    <property type="nucleotide sequence ID" value="NZ_FOIQ01000005.1"/>
</dbReference>
<dbReference type="GO" id="GO:0005829">
    <property type="term" value="C:cytosol"/>
    <property type="evidence" value="ECO:0007669"/>
    <property type="project" value="TreeGrafter"/>
</dbReference>